<proteinExistence type="predicted"/>
<evidence type="ECO:0000256" key="1">
    <source>
        <dbReference type="ARBA" id="ARBA00022737"/>
    </source>
</evidence>
<dbReference type="PANTHER" id="PTHR47926">
    <property type="entry name" value="PENTATRICOPEPTIDE REPEAT-CONTAINING PROTEIN"/>
    <property type="match status" value="1"/>
</dbReference>
<dbReference type="Gene3D" id="1.25.40.10">
    <property type="entry name" value="Tetratricopeptide repeat domain"/>
    <property type="match status" value="1"/>
</dbReference>
<dbReference type="GO" id="GO:0009451">
    <property type="term" value="P:RNA modification"/>
    <property type="evidence" value="ECO:0007669"/>
    <property type="project" value="InterPro"/>
</dbReference>
<evidence type="ECO:0000313" key="2">
    <source>
        <dbReference type="EMBL" id="KAF6144589.1"/>
    </source>
</evidence>
<dbReference type="Proteomes" id="UP000541444">
    <property type="component" value="Unassembled WGS sequence"/>
</dbReference>
<keyword evidence="3" id="KW-1185">Reference proteome</keyword>
<evidence type="ECO:0000313" key="3">
    <source>
        <dbReference type="Proteomes" id="UP000541444"/>
    </source>
</evidence>
<dbReference type="GO" id="GO:0003723">
    <property type="term" value="F:RNA binding"/>
    <property type="evidence" value="ECO:0007669"/>
    <property type="project" value="InterPro"/>
</dbReference>
<accession>A0A7J7LPU4</accession>
<dbReference type="EMBL" id="JACGCM010002114">
    <property type="protein sequence ID" value="KAF6144589.1"/>
    <property type="molecule type" value="Genomic_DNA"/>
</dbReference>
<organism evidence="2 3">
    <name type="scientific">Kingdonia uniflora</name>
    <dbReference type="NCBI Taxonomy" id="39325"/>
    <lineage>
        <taxon>Eukaryota</taxon>
        <taxon>Viridiplantae</taxon>
        <taxon>Streptophyta</taxon>
        <taxon>Embryophyta</taxon>
        <taxon>Tracheophyta</taxon>
        <taxon>Spermatophyta</taxon>
        <taxon>Magnoliopsida</taxon>
        <taxon>Ranunculales</taxon>
        <taxon>Circaeasteraceae</taxon>
        <taxon>Kingdonia</taxon>
    </lineage>
</organism>
<comment type="caution">
    <text evidence="2">The sequence shown here is derived from an EMBL/GenBank/DDBJ whole genome shotgun (WGS) entry which is preliminary data.</text>
</comment>
<protein>
    <recommendedName>
        <fullName evidence="4">Pentatricopeptide repeat-containing protein</fullName>
    </recommendedName>
</protein>
<dbReference type="InterPro" id="IPR002885">
    <property type="entry name" value="PPR_rpt"/>
</dbReference>
<dbReference type="Pfam" id="PF01535">
    <property type="entry name" value="PPR"/>
    <property type="match status" value="1"/>
</dbReference>
<dbReference type="InterPro" id="IPR011990">
    <property type="entry name" value="TPR-like_helical_dom_sf"/>
</dbReference>
<sequence>MKSSSLEPNNMVLSTILSACSRFRNLNTGKAIHDYISEKNIAMNSRLQTSLITMYLNCGSVDLAKHLYDKMMPKNIIASTAMVLGQSNLRQLEDARYIFNQMAEKDLDS</sequence>
<gene>
    <name evidence="2" type="ORF">GIB67_006081</name>
</gene>
<dbReference type="PANTHER" id="PTHR47926:SF395">
    <property type="entry name" value="TETRATRICOPEPTIDE-LIKE HELICAL DOMAIN, DYW DOMAIN PROTEIN-RELATED"/>
    <property type="match status" value="1"/>
</dbReference>
<keyword evidence="1" id="KW-0677">Repeat</keyword>
<dbReference type="AlphaFoldDB" id="A0A7J7LPU4"/>
<reference evidence="2 3" key="1">
    <citation type="journal article" date="2020" name="IScience">
        <title>Genome Sequencing of the Endangered Kingdonia uniflora (Circaeasteraceae, Ranunculales) Reveals Potential Mechanisms of Evolutionary Specialization.</title>
        <authorList>
            <person name="Sun Y."/>
            <person name="Deng T."/>
            <person name="Zhang A."/>
            <person name="Moore M.J."/>
            <person name="Landis J.B."/>
            <person name="Lin N."/>
            <person name="Zhang H."/>
            <person name="Zhang X."/>
            <person name="Huang J."/>
            <person name="Zhang X."/>
            <person name="Sun H."/>
            <person name="Wang H."/>
        </authorList>
    </citation>
    <scope>NUCLEOTIDE SEQUENCE [LARGE SCALE GENOMIC DNA]</scope>
    <source>
        <strain evidence="2">TB1705</strain>
        <tissue evidence="2">Leaf</tissue>
    </source>
</reference>
<dbReference type="InterPro" id="IPR046960">
    <property type="entry name" value="PPR_At4g14850-like_plant"/>
</dbReference>
<evidence type="ECO:0008006" key="4">
    <source>
        <dbReference type="Google" id="ProtNLM"/>
    </source>
</evidence>
<dbReference type="OrthoDB" id="9990610at2759"/>
<name>A0A7J7LPU4_9MAGN</name>
<dbReference type="PROSITE" id="PS51257">
    <property type="entry name" value="PROKAR_LIPOPROTEIN"/>
    <property type="match status" value="1"/>
</dbReference>